<protein>
    <submittedName>
        <fullName evidence="2">Uncharacterized protein</fullName>
    </submittedName>
</protein>
<dbReference type="RefSeq" id="XP_049128552.1">
    <property type="nucleotide sequence ID" value="XM_049272595.1"/>
</dbReference>
<gene>
    <name evidence="2" type="ORF">ColSpa_06383</name>
</gene>
<dbReference type="Proteomes" id="UP001055115">
    <property type="component" value="Unassembled WGS sequence"/>
</dbReference>
<comment type="caution">
    <text evidence="2">The sequence shown here is derived from an EMBL/GenBank/DDBJ whole genome shotgun (WGS) entry which is preliminary data.</text>
</comment>
<accession>A0AA37LCX8</accession>
<dbReference type="GeneID" id="73327185"/>
<organism evidence="2 3">
    <name type="scientific">Colletotrichum spaethianum</name>
    <dbReference type="NCBI Taxonomy" id="700344"/>
    <lineage>
        <taxon>Eukaryota</taxon>
        <taxon>Fungi</taxon>
        <taxon>Dikarya</taxon>
        <taxon>Ascomycota</taxon>
        <taxon>Pezizomycotina</taxon>
        <taxon>Sordariomycetes</taxon>
        <taxon>Hypocreomycetidae</taxon>
        <taxon>Glomerellales</taxon>
        <taxon>Glomerellaceae</taxon>
        <taxon>Colletotrichum</taxon>
        <taxon>Colletotrichum spaethianum species complex</taxon>
    </lineage>
</organism>
<feature type="region of interest" description="Disordered" evidence="1">
    <location>
        <begin position="24"/>
        <end position="44"/>
    </location>
</feature>
<evidence type="ECO:0000313" key="3">
    <source>
        <dbReference type="Proteomes" id="UP001055115"/>
    </source>
</evidence>
<dbReference type="AlphaFoldDB" id="A0AA37LCX8"/>
<reference evidence="2 3" key="1">
    <citation type="submission" date="2022-03" db="EMBL/GenBank/DDBJ databases">
        <title>Genome data of Colletotrichum spp.</title>
        <authorList>
            <person name="Utami Y.D."/>
            <person name="Hiruma K."/>
        </authorList>
    </citation>
    <scope>NUCLEOTIDE SEQUENCE [LARGE SCALE GENOMIC DNA]</scope>
    <source>
        <strain evidence="2 3">MAFF 239500</strain>
    </source>
</reference>
<feature type="compositionally biased region" description="Polar residues" evidence="1">
    <location>
        <begin position="24"/>
        <end position="34"/>
    </location>
</feature>
<proteinExistence type="predicted"/>
<keyword evidence="3" id="KW-1185">Reference proteome</keyword>
<evidence type="ECO:0000256" key="1">
    <source>
        <dbReference type="SAM" id="MobiDB-lite"/>
    </source>
</evidence>
<evidence type="ECO:0000313" key="2">
    <source>
        <dbReference type="EMBL" id="GKT46202.1"/>
    </source>
</evidence>
<dbReference type="EMBL" id="BQXU01000015">
    <property type="protein sequence ID" value="GKT46202.1"/>
    <property type="molecule type" value="Genomic_DNA"/>
</dbReference>
<feature type="compositionally biased region" description="Basic and acidic residues" evidence="1">
    <location>
        <begin position="35"/>
        <end position="44"/>
    </location>
</feature>
<sequence>MSMNKKEGLRLESIWRRLLVQEQSLGDNPGGSLNSKEKIVELPPPKYEEKRVNDFVPLHD</sequence>
<name>A0AA37LCX8_9PEZI</name>